<dbReference type="InterPro" id="IPR006015">
    <property type="entry name" value="Universal_stress_UspA"/>
</dbReference>
<accession>A0AAJ1EZ31</accession>
<name>A0AAJ1EZ31_9GAMM</name>
<dbReference type="EMBL" id="JAKUDL010000001">
    <property type="protein sequence ID" value="MCH4293107.1"/>
    <property type="molecule type" value="Genomic_DNA"/>
</dbReference>
<dbReference type="PANTHER" id="PTHR47892:SF1">
    <property type="entry name" value="UNIVERSAL STRESS PROTEIN E"/>
    <property type="match status" value="1"/>
</dbReference>
<dbReference type="GO" id="GO:0005737">
    <property type="term" value="C:cytoplasm"/>
    <property type="evidence" value="ECO:0007669"/>
    <property type="project" value="UniProtKB-SubCell"/>
</dbReference>
<comment type="caution">
    <text evidence="6">The sequence shown here is derived from an EMBL/GenBank/DDBJ whole genome shotgun (WGS) entry which is preliminary data.</text>
</comment>
<dbReference type="AlphaFoldDB" id="A0AAJ1EZ31"/>
<evidence type="ECO:0000313" key="7">
    <source>
        <dbReference type="Proteomes" id="UP001297581"/>
    </source>
</evidence>
<feature type="domain" description="UspA" evidence="5">
    <location>
        <begin position="170"/>
        <end position="288"/>
    </location>
</feature>
<proteinExistence type="inferred from homology"/>
<gene>
    <name evidence="6" type="ORF">MJ923_02150</name>
</gene>
<keyword evidence="7" id="KW-1185">Reference proteome</keyword>
<comment type="function">
    <text evidence="4">Required for resistance to DNA-damaging agents.</text>
</comment>
<dbReference type="SUPFAM" id="SSF52402">
    <property type="entry name" value="Adenine nucleotide alpha hydrolases-like"/>
    <property type="match status" value="2"/>
</dbReference>
<evidence type="ECO:0000259" key="5">
    <source>
        <dbReference type="Pfam" id="PF00582"/>
    </source>
</evidence>
<keyword evidence="3" id="KW-0963">Cytoplasm</keyword>
<evidence type="ECO:0000313" key="6">
    <source>
        <dbReference type="EMBL" id="MCH4293107.1"/>
    </source>
</evidence>
<dbReference type="Gene3D" id="3.40.50.12370">
    <property type="match status" value="1"/>
</dbReference>
<evidence type="ECO:0000256" key="4">
    <source>
        <dbReference type="ARBA" id="ARBA00037131"/>
    </source>
</evidence>
<sequence>MCHFSRVLVATDDGLHAKPALRKAIHFANQSHADLTVLRVQLPKQAAISQWLQHLLMMAPGISHQRQKQPSYPDKDLHLTLKHCHAATLANAVLNELEHNEYDLLILEHHEFSTFRCEFSHTDDWLLLQQAPLPVLFVSREPWENDGKLLTALEVDEESDPHRQFNRQLLDVSDELAKLFSMELHLLTCYQAHDLSVSFENKDLNHHTWVAEQWRRLRQTAEPLALEDKRLHLAAGLPDDMVPEAARRWHSNLVVMGAGEHASLLSSLKGRASEQLLNQLRCDVLALKPHARQALLH</sequence>
<evidence type="ECO:0000256" key="3">
    <source>
        <dbReference type="ARBA" id="ARBA00022490"/>
    </source>
</evidence>
<evidence type="ECO:0000256" key="2">
    <source>
        <dbReference type="ARBA" id="ARBA00008791"/>
    </source>
</evidence>
<feature type="domain" description="UspA" evidence="5">
    <location>
        <begin position="4"/>
        <end position="138"/>
    </location>
</feature>
<evidence type="ECO:0000256" key="1">
    <source>
        <dbReference type="ARBA" id="ARBA00004496"/>
    </source>
</evidence>
<dbReference type="InterPro" id="IPR006016">
    <property type="entry name" value="UspA"/>
</dbReference>
<comment type="similarity">
    <text evidence="2">Belongs to the universal stress protein A family.</text>
</comment>
<dbReference type="CDD" id="cd00293">
    <property type="entry name" value="USP-like"/>
    <property type="match status" value="1"/>
</dbReference>
<comment type="subcellular location">
    <subcellularLocation>
        <location evidence="1">Cytoplasm</location>
    </subcellularLocation>
</comment>
<protein>
    <submittedName>
        <fullName evidence="6">Universal stress protein</fullName>
    </submittedName>
</protein>
<organism evidence="6 7">
    <name type="scientific">Shewanella zhuhaiensis</name>
    <dbReference type="NCBI Taxonomy" id="2919576"/>
    <lineage>
        <taxon>Bacteria</taxon>
        <taxon>Pseudomonadati</taxon>
        <taxon>Pseudomonadota</taxon>
        <taxon>Gammaproteobacteria</taxon>
        <taxon>Alteromonadales</taxon>
        <taxon>Shewanellaceae</taxon>
        <taxon>Shewanella</taxon>
    </lineage>
</organism>
<dbReference type="Pfam" id="PF00582">
    <property type="entry name" value="Usp"/>
    <property type="match status" value="2"/>
</dbReference>
<dbReference type="PANTHER" id="PTHR47892">
    <property type="entry name" value="UNIVERSAL STRESS PROTEIN E"/>
    <property type="match status" value="1"/>
</dbReference>
<dbReference type="PRINTS" id="PR01438">
    <property type="entry name" value="UNVRSLSTRESS"/>
</dbReference>
<dbReference type="Proteomes" id="UP001297581">
    <property type="component" value="Unassembled WGS sequence"/>
</dbReference>
<dbReference type="RefSeq" id="WP_240589721.1">
    <property type="nucleotide sequence ID" value="NZ_JAKUDL010000001.1"/>
</dbReference>
<reference evidence="6 7" key="1">
    <citation type="submission" date="2022-02" db="EMBL/GenBank/DDBJ databases">
        <title>The genome sequence of Shewanella sp. 3B26.</title>
        <authorList>
            <person name="Du J."/>
        </authorList>
    </citation>
    <scope>NUCLEOTIDE SEQUENCE [LARGE SCALE GENOMIC DNA]</scope>
    <source>
        <strain evidence="6 7">3B26</strain>
    </source>
</reference>